<evidence type="ECO:0000313" key="3">
    <source>
        <dbReference type="EMBL" id="GJJ15451.1"/>
    </source>
</evidence>
<reference evidence="3" key="1">
    <citation type="submission" date="2021-10" db="EMBL/GenBank/DDBJ databases">
        <title>De novo Genome Assembly of Clathrus columnatus (Basidiomycota, Fungi) Using Illumina and Nanopore Sequence Data.</title>
        <authorList>
            <person name="Ogiso-Tanaka E."/>
            <person name="Itagaki H."/>
            <person name="Hosoya T."/>
            <person name="Hosaka K."/>
        </authorList>
    </citation>
    <scope>NUCLEOTIDE SEQUENCE</scope>
    <source>
        <strain evidence="3">MO-923</strain>
    </source>
</reference>
<feature type="region of interest" description="Disordered" evidence="1">
    <location>
        <begin position="127"/>
        <end position="155"/>
    </location>
</feature>
<accession>A0AAV5ALC1</accession>
<keyword evidence="2" id="KW-0732">Signal</keyword>
<keyword evidence="4" id="KW-1185">Reference proteome</keyword>
<organism evidence="3 4">
    <name type="scientific">Clathrus columnatus</name>
    <dbReference type="NCBI Taxonomy" id="1419009"/>
    <lineage>
        <taxon>Eukaryota</taxon>
        <taxon>Fungi</taxon>
        <taxon>Dikarya</taxon>
        <taxon>Basidiomycota</taxon>
        <taxon>Agaricomycotina</taxon>
        <taxon>Agaricomycetes</taxon>
        <taxon>Phallomycetidae</taxon>
        <taxon>Phallales</taxon>
        <taxon>Clathraceae</taxon>
        <taxon>Clathrus</taxon>
    </lineage>
</organism>
<evidence type="ECO:0000313" key="4">
    <source>
        <dbReference type="Proteomes" id="UP001050691"/>
    </source>
</evidence>
<sequence length="449" mass="52354">MSKIFSTISEVLIYMTVALSSAQSVPSRESQETTNGPCPMMTSVHQNVIERRNRSLWKTRRTVLRAETRVNPSANPGTRLSCEPYDQLMKEVFPEPQIDTKTDSETLLKGIKDILVQIQHQNERVPNCSNSVKKFGRPKTKAHERLETERENQDPEDRKKYLIKKMICRDITHKVFDIQQDKDFILHNPPSPEIILGAHKGTHWPDPSKLLVDTWGQIHSEWNNQVIGILKERVKDEATLQGLPLCSEAYLLQLVEDRVTKLHVLWREAQPKQDETGNIESLTQLEDHLWKRKHRTGKKYERRVHIVEQTILYKEDHSDNDICEWEWLLDVLKKLTPSGMSSKESNDSNSLQTIYRVKIMPWRHNIDNELSIINGERRSEMAGFSPKGSLLVPQIHQGNLVSKRKPMTHLPRVFYDDEWYNLAASDIRERTLCVLWEQFEWLELMVGSQ</sequence>
<comment type="caution">
    <text evidence="3">The sequence shown here is derived from an EMBL/GenBank/DDBJ whole genome shotgun (WGS) entry which is preliminary data.</text>
</comment>
<name>A0AAV5ALC1_9AGAM</name>
<dbReference type="AlphaFoldDB" id="A0AAV5ALC1"/>
<gene>
    <name evidence="3" type="ORF">Clacol_009729</name>
</gene>
<feature type="chain" id="PRO_5043887462" evidence="2">
    <location>
        <begin position="23"/>
        <end position="449"/>
    </location>
</feature>
<feature type="compositionally biased region" description="Basic and acidic residues" evidence="1">
    <location>
        <begin position="141"/>
        <end position="155"/>
    </location>
</feature>
<proteinExistence type="predicted"/>
<dbReference type="EMBL" id="BPWL01000011">
    <property type="protein sequence ID" value="GJJ15451.1"/>
    <property type="molecule type" value="Genomic_DNA"/>
</dbReference>
<evidence type="ECO:0000256" key="2">
    <source>
        <dbReference type="SAM" id="SignalP"/>
    </source>
</evidence>
<evidence type="ECO:0000256" key="1">
    <source>
        <dbReference type="SAM" id="MobiDB-lite"/>
    </source>
</evidence>
<feature type="signal peptide" evidence="2">
    <location>
        <begin position="1"/>
        <end position="22"/>
    </location>
</feature>
<dbReference type="Proteomes" id="UP001050691">
    <property type="component" value="Unassembled WGS sequence"/>
</dbReference>
<protein>
    <submittedName>
        <fullName evidence="3">Uncharacterized protein</fullName>
    </submittedName>
</protein>